<name>B9T0D2_RICCO</name>
<dbReference type="InParanoid" id="B9T0D2"/>
<dbReference type="AlphaFoldDB" id="B9T0D2"/>
<reference evidence="3" key="1">
    <citation type="journal article" date="2010" name="Nat. Biotechnol.">
        <title>Draft genome sequence of the oilseed species Ricinus communis.</title>
        <authorList>
            <person name="Chan A.P."/>
            <person name="Crabtree J."/>
            <person name="Zhao Q."/>
            <person name="Lorenzi H."/>
            <person name="Orvis J."/>
            <person name="Puiu D."/>
            <person name="Melake-Berhan A."/>
            <person name="Jones K.M."/>
            <person name="Redman J."/>
            <person name="Chen G."/>
            <person name="Cahoon E.B."/>
            <person name="Gedil M."/>
            <person name="Stanke M."/>
            <person name="Haas B.J."/>
            <person name="Wortman J.R."/>
            <person name="Fraser-Liggett C.M."/>
            <person name="Ravel J."/>
            <person name="Rabinowicz P.D."/>
        </authorList>
    </citation>
    <scope>NUCLEOTIDE SEQUENCE [LARGE SCALE GENOMIC DNA]</scope>
    <source>
        <strain evidence="3">cv. Hale</strain>
    </source>
</reference>
<evidence type="ECO:0000313" key="3">
    <source>
        <dbReference type="Proteomes" id="UP000008311"/>
    </source>
</evidence>
<organism evidence="2 3">
    <name type="scientific">Ricinus communis</name>
    <name type="common">Castor bean</name>
    <dbReference type="NCBI Taxonomy" id="3988"/>
    <lineage>
        <taxon>Eukaryota</taxon>
        <taxon>Viridiplantae</taxon>
        <taxon>Streptophyta</taxon>
        <taxon>Embryophyta</taxon>
        <taxon>Tracheophyta</taxon>
        <taxon>Spermatophyta</taxon>
        <taxon>Magnoliopsida</taxon>
        <taxon>eudicotyledons</taxon>
        <taxon>Gunneridae</taxon>
        <taxon>Pentapetalae</taxon>
        <taxon>rosids</taxon>
        <taxon>fabids</taxon>
        <taxon>Malpighiales</taxon>
        <taxon>Euphorbiaceae</taxon>
        <taxon>Acalyphoideae</taxon>
        <taxon>Acalypheae</taxon>
        <taxon>Ricinus</taxon>
    </lineage>
</organism>
<dbReference type="EMBL" id="EQ974301">
    <property type="protein sequence ID" value="EEF30692.1"/>
    <property type="molecule type" value="Genomic_DNA"/>
</dbReference>
<accession>B9T0D2</accession>
<keyword evidence="1" id="KW-1133">Transmembrane helix</keyword>
<keyword evidence="1" id="KW-0472">Membrane</keyword>
<evidence type="ECO:0000256" key="1">
    <source>
        <dbReference type="SAM" id="Phobius"/>
    </source>
</evidence>
<gene>
    <name evidence="2" type="ORF">RCOM_0483760</name>
</gene>
<proteinExistence type="predicted"/>
<evidence type="ECO:0000313" key="2">
    <source>
        <dbReference type="EMBL" id="EEF30692.1"/>
    </source>
</evidence>
<feature type="transmembrane region" description="Helical" evidence="1">
    <location>
        <begin position="27"/>
        <end position="48"/>
    </location>
</feature>
<keyword evidence="3" id="KW-1185">Reference proteome</keyword>
<keyword evidence="1" id="KW-0812">Transmembrane</keyword>
<sequence length="50" mass="5524">MSMNSKLSGSNGTLPANLKLKKQKILCMGRILLGNGGESYYFFAFYVFSP</sequence>
<dbReference type="Proteomes" id="UP000008311">
    <property type="component" value="Unassembled WGS sequence"/>
</dbReference>
<protein>
    <submittedName>
        <fullName evidence="2">Uncharacterized protein</fullName>
    </submittedName>
</protein>